<keyword evidence="6 11" id="KW-0238">DNA-binding</keyword>
<comment type="similarity">
    <text evidence="1 11">Belongs to the helicase family. UvrD subfamily.</text>
</comment>
<feature type="binding site" evidence="10">
    <location>
        <begin position="25"/>
        <end position="32"/>
    </location>
    <ligand>
        <name>ATP</name>
        <dbReference type="ChEBI" id="CHEBI:30616"/>
    </ligand>
</feature>
<dbReference type="CDD" id="cd17932">
    <property type="entry name" value="DEXQc_UvrD"/>
    <property type="match status" value="1"/>
</dbReference>
<organism evidence="15 16">
    <name type="scientific">Anaerovirgula multivorans</name>
    <dbReference type="NCBI Taxonomy" id="312168"/>
    <lineage>
        <taxon>Bacteria</taxon>
        <taxon>Bacillati</taxon>
        <taxon>Bacillota</taxon>
        <taxon>Clostridia</taxon>
        <taxon>Peptostreptococcales</taxon>
        <taxon>Natronincolaceae</taxon>
        <taxon>Anaerovirgula</taxon>
    </lineage>
</organism>
<evidence type="ECO:0000256" key="3">
    <source>
        <dbReference type="ARBA" id="ARBA00022801"/>
    </source>
</evidence>
<evidence type="ECO:0000256" key="7">
    <source>
        <dbReference type="ARBA" id="ARBA00023235"/>
    </source>
</evidence>
<evidence type="ECO:0000256" key="6">
    <source>
        <dbReference type="ARBA" id="ARBA00023125"/>
    </source>
</evidence>
<evidence type="ECO:0000256" key="10">
    <source>
        <dbReference type="PROSITE-ProRule" id="PRU00560"/>
    </source>
</evidence>
<dbReference type="GO" id="GO:0005524">
    <property type="term" value="F:ATP binding"/>
    <property type="evidence" value="ECO:0007669"/>
    <property type="project" value="UniProtKB-UniRule"/>
</dbReference>
<dbReference type="InterPro" id="IPR000212">
    <property type="entry name" value="DNA_helicase_UvrD/REP"/>
</dbReference>
<dbReference type="Pfam" id="PF00580">
    <property type="entry name" value="UvrD-helicase"/>
    <property type="match status" value="1"/>
</dbReference>
<dbReference type="InterPro" id="IPR014016">
    <property type="entry name" value="UvrD-like_ATP-bd"/>
</dbReference>
<dbReference type="PROSITE" id="PS51217">
    <property type="entry name" value="UVRD_HELICASE_CTER"/>
    <property type="match status" value="1"/>
</dbReference>
<comment type="catalytic activity">
    <reaction evidence="8">
        <text>Couples ATP hydrolysis with the unwinding of duplex DNA by translocating in the 3'-5' direction.</text>
        <dbReference type="EC" id="5.6.2.4"/>
    </reaction>
</comment>
<evidence type="ECO:0000256" key="8">
    <source>
        <dbReference type="ARBA" id="ARBA00034617"/>
    </source>
</evidence>
<keyword evidence="7" id="KW-0413">Isomerase</keyword>
<dbReference type="Proteomes" id="UP000198304">
    <property type="component" value="Unassembled WGS sequence"/>
</dbReference>
<evidence type="ECO:0000256" key="12">
    <source>
        <dbReference type="SAM" id="MobiDB-lite"/>
    </source>
</evidence>
<dbReference type="Gene3D" id="1.10.10.160">
    <property type="match status" value="1"/>
</dbReference>
<dbReference type="EC" id="5.6.2.4" evidence="11"/>
<dbReference type="InterPro" id="IPR005751">
    <property type="entry name" value="ATP-dep_DNA_helicase_PcrA"/>
</dbReference>
<keyword evidence="4 10" id="KW-0347">Helicase</keyword>
<proteinExistence type="inferred from homology"/>
<dbReference type="InterPro" id="IPR027417">
    <property type="entry name" value="P-loop_NTPase"/>
</dbReference>
<keyword evidence="5 10" id="KW-0067">ATP-binding</keyword>
<reference evidence="15 16" key="1">
    <citation type="submission" date="2017-06" db="EMBL/GenBank/DDBJ databases">
        <authorList>
            <person name="Kim H.J."/>
            <person name="Triplett B.A."/>
        </authorList>
    </citation>
    <scope>NUCLEOTIDE SEQUENCE [LARGE SCALE GENOMIC DNA]</scope>
    <source>
        <strain evidence="15 16">SCA</strain>
    </source>
</reference>
<keyword evidence="2 10" id="KW-0547">Nucleotide-binding</keyword>
<evidence type="ECO:0000256" key="4">
    <source>
        <dbReference type="ARBA" id="ARBA00022806"/>
    </source>
</evidence>
<keyword evidence="3 10" id="KW-0378">Hydrolase</keyword>
<dbReference type="Pfam" id="PF21196">
    <property type="entry name" value="PcrA_UvrD_tudor"/>
    <property type="match status" value="1"/>
</dbReference>
<dbReference type="PROSITE" id="PS51198">
    <property type="entry name" value="UVRD_HELICASE_ATP_BIND"/>
    <property type="match status" value="1"/>
</dbReference>
<gene>
    <name evidence="15" type="ORF">SAMN05446037_101860</name>
</gene>
<evidence type="ECO:0000256" key="2">
    <source>
        <dbReference type="ARBA" id="ARBA00022741"/>
    </source>
</evidence>
<comment type="catalytic activity">
    <reaction evidence="9 11">
        <text>ATP + H2O = ADP + phosphate + H(+)</text>
        <dbReference type="Rhea" id="RHEA:13065"/>
        <dbReference type="ChEBI" id="CHEBI:15377"/>
        <dbReference type="ChEBI" id="CHEBI:15378"/>
        <dbReference type="ChEBI" id="CHEBI:30616"/>
        <dbReference type="ChEBI" id="CHEBI:43474"/>
        <dbReference type="ChEBI" id="CHEBI:456216"/>
        <dbReference type="EC" id="5.6.2.4"/>
    </reaction>
</comment>
<dbReference type="GO" id="GO:0006260">
    <property type="term" value="P:DNA replication"/>
    <property type="evidence" value="ECO:0007669"/>
    <property type="project" value="InterPro"/>
</dbReference>
<evidence type="ECO:0000256" key="11">
    <source>
        <dbReference type="RuleBase" id="RU364053"/>
    </source>
</evidence>
<dbReference type="Pfam" id="PF13361">
    <property type="entry name" value="UvrD_C"/>
    <property type="match status" value="1"/>
</dbReference>
<dbReference type="GO" id="GO:0003677">
    <property type="term" value="F:DNA binding"/>
    <property type="evidence" value="ECO:0007669"/>
    <property type="project" value="UniProtKB-KW"/>
</dbReference>
<dbReference type="NCBIfam" id="TIGR01073">
    <property type="entry name" value="pcrA"/>
    <property type="match status" value="1"/>
</dbReference>
<dbReference type="RefSeq" id="WP_089283948.1">
    <property type="nucleotide sequence ID" value="NZ_FZOJ01000018.1"/>
</dbReference>
<protein>
    <recommendedName>
        <fullName evidence="11">ATP-dependent DNA helicase</fullName>
        <ecNumber evidence="11">5.6.2.4</ecNumber>
    </recommendedName>
</protein>
<dbReference type="GO" id="GO:0000725">
    <property type="term" value="P:recombinational repair"/>
    <property type="evidence" value="ECO:0007669"/>
    <property type="project" value="TreeGrafter"/>
</dbReference>
<dbReference type="InterPro" id="IPR013986">
    <property type="entry name" value="DExx_box_DNA_helicase_dom_sf"/>
</dbReference>
<dbReference type="Gene3D" id="1.10.486.10">
    <property type="entry name" value="PCRA, domain 4"/>
    <property type="match status" value="1"/>
</dbReference>
<dbReference type="CDD" id="cd18807">
    <property type="entry name" value="SF1_C_UvrD"/>
    <property type="match status" value="1"/>
</dbReference>
<feature type="domain" description="UvrD-like helicase C-terminal" evidence="14">
    <location>
        <begin position="285"/>
        <end position="559"/>
    </location>
</feature>
<evidence type="ECO:0000313" key="15">
    <source>
        <dbReference type="EMBL" id="SNS71848.1"/>
    </source>
</evidence>
<dbReference type="GO" id="GO:0043138">
    <property type="term" value="F:3'-5' DNA helicase activity"/>
    <property type="evidence" value="ECO:0007669"/>
    <property type="project" value="UniProtKB-EC"/>
</dbReference>
<evidence type="ECO:0000256" key="9">
    <source>
        <dbReference type="ARBA" id="ARBA00048988"/>
    </source>
</evidence>
<dbReference type="EMBL" id="FZOJ01000018">
    <property type="protein sequence ID" value="SNS71848.1"/>
    <property type="molecule type" value="Genomic_DNA"/>
</dbReference>
<dbReference type="GO" id="GO:0016887">
    <property type="term" value="F:ATP hydrolysis activity"/>
    <property type="evidence" value="ECO:0007669"/>
    <property type="project" value="RHEA"/>
</dbReference>
<dbReference type="OrthoDB" id="9810135at2"/>
<dbReference type="GO" id="GO:0033202">
    <property type="term" value="C:DNA helicase complex"/>
    <property type="evidence" value="ECO:0007669"/>
    <property type="project" value="TreeGrafter"/>
</dbReference>
<feature type="region of interest" description="Disordered" evidence="12">
    <location>
        <begin position="660"/>
        <end position="684"/>
    </location>
</feature>
<sequence length="726" mass="82833">MNLSHLNDMQRRAAEHTEGPLLILAGAGSGKTRVLTHRIAYLVEGKEVSPYSILAITFTNKAAKEMRERIDRLMGGGAKDLWVSTFHSTCVRILRMDIEKIGYAKNFVIYDTSDQQTVMKDCIKKLNLNEKYYNHKAVLGIIGRAKDQLVGPEEYIRTHGSDFRNGKIGELYKMYQKTLKSNNALDFDDLIMKTVELFSENPTVLHYYQNKFKYILVDEFQDTNMAQYTLVSMLAHQHQNLCVVGDDDQSIYGWRGADIQNILGFEKDFPKASVIKLERNYRSTKNILEAANRVVHNNVGRKDKKLWTDNQEGDIIQYYKANNEYDEASYITNRIEILRREENKQYSDFAILYRTNAQSRVLEEAMMKADIPYKIVAGIRFYDRKEIKDILAYLITIENPVSDVSVKRVINVPKRGIGLKTIEKIEEYGDRLGISFFEALLDIEEIGDVSTKVKKQIKGFTDIMMDLRQRREEMTVTEIVEAVYKRTGYMDTLQEEEKVEAATRIENLQEFLSLTVDFDENAEEKTLEEFLAKTSLETSMDAVEEENAVILMTLHSAKGLEFPVVFMPGMEEGIFPSYMSMQENNEEEERRLCYVGITRAMEKLYMSHAMMRTLYGRSNCNACSRFLEEIPDILIAREAPYNRKAEVKKMQTSPLFTGGGLQSFNSSPKAAGNVSKGKAKTGDKVKHPKFGVGTVVAIDGDILTIAFPNAGIKKISSAFVELGIVE</sequence>
<evidence type="ECO:0000256" key="1">
    <source>
        <dbReference type="ARBA" id="ARBA00009922"/>
    </source>
</evidence>
<feature type="domain" description="UvrD-like helicase ATP-binding" evidence="13">
    <location>
        <begin position="4"/>
        <end position="284"/>
    </location>
</feature>
<evidence type="ECO:0000259" key="14">
    <source>
        <dbReference type="PROSITE" id="PS51217"/>
    </source>
</evidence>
<name>A0A239GST2_9FIRM</name>
<evidence type="ECO:0000256" key="5">
    <source>
        <dbReference type="ARBA" id="ARBA00022840"/>
    </source>
</evidence>
<dbReference type="AlphaFoldDB" id="A0A239GST2"/>
<accession>A0A239GST2</accession>
<keyword evidence="16" id="KW-1185">Reference proteome</keyword>
<dbReference type="Gene3D" id="3.40.50.300">
    <property type="entry name" value="P-loop containing nucleotide triphosphate hydrolases"/>
    <property type="match status" value="2"/>
</dbReference>
<dbReference type="FunFam" id="1.10.486.10:FF:000003">
    <property type="entry name" value="ATP-dependent DNA helicase"/>
    <property type="match status" value="1"/>
</dbReference>
<dbReference type="SUPFAM" id="SSF52540">
    <property type="entry name" value="P-loop containing nucleoside triphosphate hydrolases"/>
    <property type="match status" value="1"/>
</dbReference>
<dbReference type="GO" id="GO:0005829">
    <property type="term" value="C:cytosol"/>
    <property type="evidence" value="ECO:0007669"/>
    <property type="project" value="TreeGrafter"/>
</dbReference>
<evidence type="ECO:0000313" key="16">
    <source>
        <dbReference type="Proteomes" id="UP000198304"/>
    </source>
</evidence>
<evidence type="ECO:0000259" key="13">
    <source>
        <dbReference type="PROSITE" id="PS51198"/>
    </source>
</evidence>
<dbReference type="PANTHER" id="PTHR11070:SF2">
    <property type="entry name" value="ATP-DEPENDENT DNA HELICASE SRS2"/>
    <property type="match status" value="1"/>
</dbReference>
<dbReference type="PANTHER" id="PTHR11070">
    <property type="entry name" value="UVRD / RECB / PCRA DNA HELICASE FAMILY MEMBER"/>
    <property type="match status" value="1"/>
</dbReference>
<dbReference type="InterPro" id="IPR014017">
    <property type="entry name" value="DNA_helicase_UvrD-like_C"/>
</dbReference>